<proteinExistence type="predicted"/>
<gene>
    <name evidence="1" type="ORF">CPC231_06215</name>
</gene>
<sequence>MDKTVKQTNESRMFGHESKSFLGKVDVSQGVSVRFPLNVMFILISMFSLK</sequence>
<evidence type="ECO:0000313" key="2">
    <source>
        <dbReference type="Proteomes" id="UP000000276"/>
    </source>
</evidence>
<protein>
    <submittedName>
        <fullName evidence="1">Uncharacterized protein</fullName>
    </submittedName>
</protein>
<name>A0A6D2L674_CORP2</name>
<reference evidence="1 2" key="1">
    <citation type="journal article" date="2011" name="J. Bacteriol.">
        <title>Complete genome sequence of Corynebacterium pseudotuberculosis I19, a strain isolated from a cow in Israel with bovine mastitis.</title>
        <authorList>
            <consortium name="Consortium: Rede Paraense de Genomica e Proteomica (RPGP)"/>
            <person name="Silva A."/>
            <person name="Schneider M.P."/>
            <person name="Cerdeira L."/>
            <person name="Barbosa M.S."/>
            <person name="Ramos R.T."/>
            <person name="Carneiro A.R."/>
            <person name="Santos R."/>
            <person name="Lima M."/>
            <person name="D'Afonseca V."/>
            <person name="Almeida S.S."/>
            <person name="Santos A.R."/>
            <person name="Soares S.C."/>
            <person name="Pinto A.C."/>
            <person name="Ali A."/>
            <person name="Dorella F.A."/>
            <person name="Rocha F."/>
            <person name="de Abreu V.A."/>
            <person name="Trost E."/>
            <person name="Tauch A."/>
            <person name="Shpigel N."/>
            <person name="Miyoshi A."/>
            <person name="Azevedo V."/>
        </authorList>
    </citation>
    <scope>NUCLEOTIDE SEQUENCE [LARGE SCALE GENOMIC DNA]</scope>
    <source>
        <strain evidence="1 2">C231</strain>
    </source>
</reference>
<dbReference type="KEGG" id="cpq:CPC231_06215"/>
<accession>A0A6D2L674</accession>
<reference evidence="1 2" key="2">
    <citation type="journal article" date="2011" name="PLoS ONE">
        <title>Evidence for reductive genome evolution and lateral acquisition of virulence functions in two Corynebacterium pseudotuberculosis strains.</title>
        <authorList>
            <person name="Ruiz J.C."/>
            <person name="D'Afonseca V."/>
            <person name="Silva A."/>
            <person name="Ali A."/>
            <person name="Pinto A.C."/>
            <person name="Santos A.R."/>
            <person name="Rocha A.A."/>
            <person name="Lopes D.O."/>
            <person name="Dorella F.A."/>
            <person name="Pacheco L.G."/>
            <person name="Costa M.P."/>
            <person name="Turk M.Z."/>
            <person name="Seyffert N."/>
            <person name="Moraes P.M."/>
            <person name="Soares S.C."/>
            <person name="Almeida S.S."/>
            <person name="Castro T.L."/>
            <person name="Abreu V.A."/>
            <person name="Trost E."/>
            <person name="Baumbach J."/>
            <person name="Tauch A."/>
            <person name="Schneider M.P."/>
            <person name="McCulloch J."/>
            <person name="Cerdeira L.T."/>
            <person name="Ramos R.T."/>
            <person name="Zerlotini A."/>
            <person name="Dominitini A."/>
            <person name="Resende D.M."/>
            <person name="Coser E.M."/>
            <person name="Oliveira L.M."/>
            <person name="Pedrosa A.L."/>
            <person name="Vieira C.U."/>
            <person name="Guimaraes C.T."/>
            <person name="Bartholomeu D.C."/>
            <person name="Oliveira D.M."/>
            <person name="Santos F.R."/>
            <person name="Rabelo E.M."/>
            <person name="Lobo F.P."/>
            <person name="Franco G.R."/>
            <person name="Costa A.F."/>
            <person name="Castro I.M."/>
            <person name="Dias S.R."/>
            <person name="Ferro J.A."/>
            <person name="Ortega J.M."/>
            <person name="Paiva L.V."/>
            <person name="Goulart L.R."/>
            <person name="Almeida J.F."/>
            <person name="Ferro M.I."/>
            <person name="Carneiro N.P."/>
            <person name="Falcao P.R."/>
            <person name="Grynberg P."/>
            <person name="Teixeira S.M."/>
            <person name="Brommonschenkel S."/>
            <person name="Oliveira S.C."/>
            <person name="Meyer R."/>
            <person name="Moore R.J."/>
            <person name="Miyoshi A."/>
            <person name="Oliveira G.C."/>
            <person name="Azevedo V."/>
        </authorList>
    </citation>
    <scope>NUCLEOTIDE SEQUENCE [LARGE SCALE GENOMIC DNA]</scope>
    <source>
        <strain evidence="1 2">C231</strain>
    </source>
</reference>
<dbReference type="AlphaFoldDB" id="A0A6D2L674"/>
<dbReference type="Proteomes" id="UP000000276">
    <property type="component" value="Chromosome"/>
</dbReference>
<evidence type="ECO:0000313" key="1">
    <source>
        <dbReference type="EMBL" id="QHI00968.1"/>
    </source>
</evidence>
<keyword evidence="2" id="KW-1185">Reference proteome</keyword>
<organism evidence="1 2">
    <name type="scientific">Corynebacterium pseudotuberculosis (strain C231)</name>
    <dbReference type="NCBI Taxonomy" id="681645"/>
    <lineage>
        <taxon>Bacteria</taxon>
        <taxon>Bacillati</taxon>
        <taxon>Actinomycetota</taxon>
        <taxon>Actinomycetes</taxon>
        <taxon>Mycobacteriales</taxon>
        <taxon>Corynebacteriaceae</taxon>
        <taxon>Corynebacterium</taxon>
    </lineage>
</organism>
<dbReference type="EMBL" id="CP001829">
    <property type="protein sequence ID" value="QHI00968.1"/>
    <property type="molecule type" value="Genomic_DNA"/>
</dbReference>